<gene>
    <name evidence="1" type="ORF">EQG49_08605</name>
</gene>
<reference evidence="2" key="1">
    <citation type="submission" date="2019-03" db="EMBL/GenBank/DDBJ databases">
        <title>Weissella sp. 26KH-42 Genome sequencing.</title>
        <authorList>
            <person name="Heo J."/>
            <person name="Kim S.-J."/>
            <person name="Kim J.-S."/>
            <person name="Hong S.-B."/>
            <person name="Kwon S.-W."/>
        </authorList>
    </citation>
    <scope>NUCLEOTIDE SEQUENCE [LARGE SCALE GENOMIC DNA]</scope>
    <source>
        <strain evidence="2">26KH-42</strain>
    </source>
</reference>
<evidence type="ECO:0000313" key="2">
    <source>
        <dbReference type="Proteomes" id="UP000292886"/>
    </source>
</evidence>
<dbReference type="Gene3D" id="3.90.75.20">
    <property type="match status" value="1"/>
</dbReference>
<dbReference type="OrthoDB" id="6631788at2"/>
<dbReference type="RefSeq" id="WP_133363607.1">
    <property type="nucleotide sequence ID" value="NZ_CP037940.1"/>
</dbReference>
<name>A0A4P6YUU3_9LACO</name>
<dbReference type="KEGG" id="wei:EQG49_08605"/>
<keyword evidence="2" id="KW-1185">Reference proteome</keyword>
<organism evidence="1 2">
    <name type="scientific">Periweissella cryptocerci</name>
    <dbReference type="NCBI Taxonomy" id="2506420"/>
    <lineage>
        <taxon>Bacteria</taxon>
        <taxon>Bacillati</taxon>
        <taxon>Bacillota</taxon>
        <taxon>Bacilli</taxon>
        <taxon>Lactobacillales</taxon>
        <taxon>Lactobacillaceae</taxon>
        <taxon>Periweissella</taxon>
    </lineage>
</organism>
<dbReference type="Proteomes" id="UP000292886">
    <property type="component" value="Chromosome"/>
</dbReference>
<protein>
    <recommendedName>
        <fullName evidence="3">NUMOD4 domain-containing protein</fullName>
    </recommendedName>
</protein>
<evidence type="ECO:0008006" key="3">
    <source>
        <dbReference type="Google" id="ProtNLM"/>
    </source>
</evidence>
<dbReference type="EMBL" id="CP037940">
    <property type="protein sequence ID" value="QBO36530.1"/>
    <property type="molecule type" value="Genomic_DNA"/>
</dbReference>
<proteinExistence type="predicted"/>
<sequence>MTKLRTIPGFEGTYGMNPAGEVFRLESVDESGHVRKFKSLRATVHGRGYLYVRLSVNGVRKMYSLNALFRQTFPEHSSLLGVAA</sequence>
<accession>A0A4P6YUU3</accession>
<dbReference type="AlphaFoldDB" id="A0A4P6YUU3"/>
<evidence type="ECO:0000313" key="1">
    <source>
        <dbReference type="EMBL" id="QBO36530.1"/>
    </source>
</evidence>